<keyword evidence="1" id="KW-0812">Transmembrane</keyword>
<keyword evidence="1" id="KW-0472">Membrane</keyword>
<dbReference type="PANTHER" id="PTHR36396">
    <property type="entry name" value="MALTASE-GLUCOAMYLASE, INTESTINAL PROTEIN"/>
    <property type="match status" value="1"/>
</dbReference>
<dbReference type="Proteomes" id="UP001324115">
    <property type="component" value="Unassembled WGS sequence"/>
</dbReference>
<dbReference type="AlphaFoldDB" id="A0AAN7EXJ8"/>
<accession>A0AAN7EXJ8</accession>
<feature type="transmembrane region" description="Helical" evidence="1">
    <location>
        <begin position="142"/>
        <end position="164"/>
    </location>
</feature>
<dbReference type="EMBL" id="JAXUIC010000007">
    <property type="protein sequence ID" value="KAK4581415.1"/>
    <property type="molecule type" value="Genomic_DNA"/>
</dbReference>
<gene>
    <name evidence="2" type="ORF">RGQ29_024887</name>
</gene>
<evidence type="ECO:0000256" key="1">
    <source>
        <dbReference type="SAM" id="Phobius"/>
    </source>
</evidence>
<keyword evidence="1" id="KW-1133">Transmembrane helix</keyword>
<reference evidence="2 3" key="1">
    <citation type="journal article" date="2023" name="G3 (Bethesda)">
        <title>A haplotype-resolved chromosome-scale genome for Quercus rubra L. provides insights into the genetics of adaptive traits for red oak species.</title>
        <authorList>
            <person name="Kapoor B."/>
            <person name="Jenkins J."/>
            <person name="Schmutz J."/>
            <person name="Zhebentyayeva T."/>
            <person name="Kuelheim C."/>
            <person name="Coggeshall M."/>
            <person name="Heim C."/>
            <person name="Lasky J.R."/>
            <person name="Leites L."/>
            <person name="Islam-Faridi N."/>
            <person name="Romero-Severson J."/>
            <person name="DeLeo V.L."/>
            <person name="Lucas S.M."/>
            <person name="Lazic D."/>
            <person name="Gailing O."/>
            <person name="Carlson J."/>
            <person name="Staton M."/>
        </authorList>
    </citation>
    <scope>NUCLEOTIDE SEQUENCE [LARGE SCALE GENOMIC DNA]</scope>
    <source>
        <strain evidence="2">Pseudo-F2</strain>
    </source>
</reference>
<sequence length="178" mass="19399">MAEEAAEPAPHPPPTFIEVKCRSSGKTRRFAVGTDAGFALSLINRTLMGVATATATATPPPLALHIEAFKEKEEPIAFGPNSLLVQYGHGWQLQTRTELDFDYPVPKGVRFRPLTTRISTVKGTDGSHPVERTAKPVISSVYIGKIILAFILIFVLGAIFTLALENLPRLILFIKSSM</sequence>
<organism evidence="2 3">
    <name type="scientific">Quercus rubra</name>
    <name type="common">Northern red oak</name>
    <name type="synonym">Quercus borealis</name>
    <dbReference type="NCBI Taxonomy" id="3512"/>
    <lineage>
        <taxon>Eukaryota</taxon>
        <taxon>Viridiplantae</taxon>
        <taxon>Streptophyta</taxon>
        <taxon>Embryophyta</taxon>
        <taxon>Tracheophyta</taxon>
        <taxon>Spermatophyta</taxon>
        <taxon>Magnoliopsida</taxon>
        <taxon>eudicotyledons</taxon>
        <taxon>Gunneridae</taxon>
        <taxon>Pentapetalae</taxon>
        <taxon>rosids</taxon>
        <taxon>fabids</taxon>
        <taxon>Fagales</taxon>
        <taxon>Fagaceae</taxon>
        <taxon>Quercus</taxon>
    </lineage>
</organism>
<comment type="caution">
    <text evidence="2">The sequence shown here is derived from an EMBL/GenBank/DDBJ whole genome shotgun (WGS) entry which is preliminary data.</text>
</comment>
<evidence type="ECO:0000313" key="3">
    <source>
        <dbReference type="Proteomes" id="UP001324115"/>
    </source>
</evidence>
<evidence type="ECO:0000313" key="2">
    <source>
        <dbReference type="EMBL" id="KAK4581415.1"/>
    </source>
</evidence>
<protein>
    <submittedName>
        <fullName evidence="2">Uncharacterized protein</fullName>
    </submittedName>
</protein>
<proteinExistence type="predicted"/>
<dbReference type="PANTHER" id="PTHR36396:SF1">
    <property type="entry name" value="MALTASE-GLUCOAMYLASE, INTESTINAL PROTEIN"/>
    <property type="match status" value="1"/>
</dbReference>
<keyword evidence="3" id="KW-1185">Reference proteome</keyword>
<name>A0AAN7EXJ8_QUERU</name>